<evidence type="ECO:0000256" key="2">
    <source>
        <dbReference type="ARBA" id="ARBA00023125"/>
    </source>
</evidence>
<evidence type="ECO:0000259" key="5">
    <source>
        <dbReference type="PROSITE" id="PS01124"/>
    </source>
</evidence>
<name>A0ABV6JJG5_9BACL</name>
<dbReference type="Gene3D" id="1.10.10.60">
    <property type="entry name" value="Homeodomain-like"/>
    <property type="match status" value="2"/>
</dbReference>
<gene>
    <name evidence="6" type="ORF">ACFFJ8_31770</name>
</gene>
<keyword evidence="3" id="KW-0804">Transcription</keyword>
<evidence type="ECO:0000256" key="1">
    <source>
        <dbReference type="ARBA" id="ARBA00023015"/>
    </source>
</evidence>
<dbReference type="InterPro" id="IPR041522">
    <property type="entry name" value="CdaR_GGDEF"/>
</dbReference>
<organism evidence="6 7">
    <name type="scientific">Paenibacillus mendelii</name>
    <dbReference type="NCBI Taxonomy" id="206163"/>
    <lineage>
        <taxon>Bacteria</taxon>
        <taxon>Bacillati</taxon>
        <taxon>Bacillota</taxon>
        <taxon>Bacilli</taxon>
        <taxon>Bacillales</taxon>
        <taxon>Paenibacillaceae</taxon>
        <taxon>Paenibacillus</taxon>
    </lineage>
</organism>
<dbReference type="EMBL" id="JBHLVF010000047">
    <property type="protein sequence ID" value="MFC0395936.1"/>
    <property type="molecule type" value="Genomic_DNA"/>
</dbReference>
<keyword evidence="2" id="KW-0238">DNA-binding</keyword>
<dbReference type="Pfam" id="PF12833">
    <property type="entry name" value="HTH_18"/>
    <property type="match status" value="1"/>
</dbReference>
<dbReference type="RefSeq" id="WP_204817452.1">
    <property type="nucleotide sequence ID" value="NZ_JANHOF010000002.1"/>
</dbReference>
<dbReference type="Gene3D" id="3.30.450.20">
    <property type="entry name" value="PAS domain"/>
    <property type="match status" value="1"/>
</dbReference>
<dbReference type="InterPro" id="IPR018062">
    <property type="entry name" value="HTH_AraC-typ_CS"/>
</dbReference>
<evidence type="ECO:0000256" key="4">
    <source>
        <dbReference type="SAM" id="Phobius"/>
    </source>
</evidence>
<dbReference type="InterPro" id="IPR018060">
    <property type="entry name" value="HTH_AraC"/>
</dbReference>
<reference evidence="6 7" key="1">
    <citation type="submission" date="2024-09" db="EMBL/GenBank/DDBJ databases">
        <authorList>
            <person name="Sun Q."/>
            <person name="Mori K."/>
        </authorList>
    </citation>
    <scope>NUCLEOTIDE SEQUENCE [LARGE SCALE GENOMIC DNA]</scope>
    <source>
        <strain evidence="6 7">CCM 4839</strain>
    </source>
</reference>
<dbReference type="InterPro" id="IPR009057">
    <property type="entry name" value="Homeodomain-like_sf"/>
</dbReference>
<feature type="domain" description="HTH araC/xylS-type" evidence="5">
    <location>
        <begin position="668"/>
        <end position="765"/>
    </location>
</feature>
<keyword evidence="4" id="KW-1133">Transmembrane helix</keyword>
<feature type="transmembrane region" description="Helical" evidence="4">
    <location>
        <begin position="295"/>
        <end position="314"/>
    </location>
</feature>
<dbReference type="SMART" id="SM00342">
    <property type="entry name" value="HTH_ARAC"/>
    <property type="match status" value="1"/>
</dbReference>
<evidence type="ECO:0000256" key="3">
    <source>
        <dbReference type="ARBA" id="ARBA00023163"/>
    </source>
</evidence>
<accession>A0ABV6JJG5</accession>
<dbReference type="Proteomes" id="UP001589818">
    <property type="component" value="Unassembled WGS sequence"/>
</dbReference>
<sequence>MRKINLSFFYKNLIIVFAVTCLPMAIIAVSNYFIGVKQIEAEVKRNHRLQLQQIYQSMEEQLFQLETIGNQWMFNPVFNHELLEGDLRLKPDTTRELLVSLRILKESNPLIGNAVLYLEKDRLLISEEEGIYTIQDEATAQTFQQLLGAKSSLMWWNRPISPLKYKIKVNVALVHKIQGAGGAPLGTIILYLDKSKIDDYLYPLNPDGEGIAYIVKKNGSWVTNGRNQSMTTNELDEAIRREAIDYGLEAGDFIYNRKGINYFVTVGSLSRNEWKYVVATPLSKLTSPVILVTKLGLAFSFIGLLAAIVLSWFASRRIYRPVKHLVGLFKENVVIPSPNDKSDEFQFIEGRWRKLIDESQQLEAKLEQNRQLLRAGFLLQLIQGHLYFFSETELREKMTFHGWNASDKAFAIILIRMDSITNAKGSFNEGDEQLATFAAANITQEMLHSSKQDAEVINFHDLSLAVFFAYPAERPKEQVKSDLFHFSGELIQVLSRYTTMRITVGVGKLVYAAQNIYKSLEEARTALQFRDLDKNEQILDMDNLLPQETSRVSYPFTIENAIIQSLKIGLKEEAVRELKRFVEELKQGQSKEIQFQQGMLQLLGSIMHALLKSGLYSPAIQSGSNLYEQLSAIKDPDEMLRWMRITIIEPYVEDLSQTREKLLEQIVSKVTEAIHARYHTPISLESCADEYGVTSYNLSKAFKQCTGTNFIEYLTTIRLEKAKELLRTTDLKINAIAEKVGYQPTYFIRIFKKVEGITPGRYRECSPT</sequence>
<evidence type="ECO:0000313" key="7">
    <source>
        <dbReference type="Proteomes" id="UP001589818"/>
    </source>
</evidence>
<dbReference type="PANTHER" id="PTHR43280:SF28">
    <property type="entry name" value="HTH-TYPE TRANSCRIPTIONAL ACTIVATOR RHAS"/>
    <property type="match status" value="1"/>
</dbReference>
<keyword evidence="1" id="KW-0805">Transcription regulation</keyword>
<dbReference type="PROSITE" id="PS01124">
    <property type="entry name" value="HTH_ARAC_FAMILY_2"/>
    <property type="match status" value="1"/>
</dbReference>
<keyword evidence="7" id="KW-1185">Reference proteome</keyword>
<feature type="transmembrane region" description="Helical" evidence="4">
    <location>
        <begin position="12"/>
        <end position="34"/>
    </location>
</feature>
<dbReference type="PROSITE" id="PS00041">
    <property type="entry name" value="HTH_ARAC_FAMILY_1"/>
    <property type="match status" value="1"/>
</dbReference>
<dbReference type="SUPFAM" id="SSF46689">
    <property type="entry name" value="Homeodomain-like"/>
    <property type="match status" value="2"/>
</dbReference>
<keyword evidence="4" id="KW-0472">Membrane</keyword>
<dbReference type="PANTHER" id="PTHR43280">
    <property type="entry name" value="ARAC-FAMILY TRANSCRIPTIONAL REGULATOR"/>
    <property type="match status" value="1"/>
</dbReference>
<proteinExistence type="predicted"/>
<keyword evidence="4" id="KW-0812">Transmembrane</keyword>
<protein>
    <submittedName>
        <fullName evidence="6">Helix-turn-helix domain-containing protein</fullName>
    </submittedName>
</protein>
<evidence type="ECO:0000313" key="6">
    <source>
        <dbReference type="EMBL" id="MFC0395936.1"/>
    </source>
</evidence>
<dbReference type="Pfam" id="PF17853">
    <property type="entry name" value="GGDEF_2"/>
    <property type="match status" value="1"/>
</dbReference>
<comment type="caution">
    <text evidence="6">The sequence shown here is derived from an EMBL/GenBank/DDBJ whole genome shotgun (WGS) entry which is preliminary data.</text>
</comment>